<keyword evidence="2" id="KW-1185">Reference proteome</keyword>
<sequence>MFLVPALVRTRLCVAYIPCLPLPALQSPQVDPHTPLPSVLHIRRHFSHQAGIHSIPFVLPQPTRSELCPIELLEHILHYSLPLLFVYTLLQLVGPCICQPCLLHSVWFCKSISLQFSWLELAKSLTPMSCFSQWHLSQVSLLSSIFHHLQLHYNLWDHHLT</sequence>
<organism evidence="1 2">
    <name type="scientific">Lupinus albus</name>
    <name type="common">White lupine</name>
    <name type="synonym">Lupinus termis</name>
    <dbReference type="NCBI Taxonomy" id="3870"/>
    <lineage>
        <taxon>Eukaryota</taxon>
        <taxon>Viridiplantae</taxon>
        <taxon>Streptophyta</taxon>
        <taxon>Embryophyta</taxon>
        <taxon>Tracheophyta</taxon>
        <taxon>Spermatophyta</taxon>
        <taxon>Magnoliopsida</taxon>
        <taxon>eudicotyledons</taxon>
        <taxon>Gunneridae</taxon>
        <taxon>Pentapetalae</taxon>
        <taxon>rosids</taxon>
        <taxon>fabids</taxon>
        <taxon>Fabales</taxon>
        <taxon>Fabaceae</taxon>
        <taxon>Papilionoideae</taxon>
        <taxon>50 kb inversion clade</taxon>
        <taxon>genistoids sensu lato</taxon>
        <taxon>core genistoids</taxon>
        <taxon>Genisteae</taxon>
        <taxon>Lupinus</taxon>
    </lineage>
</organism>
<name>A0A6A4R5C1_LUPAL</name>
<dbReference type="Proteomes" id="UP000447434">
    <property type="component" value="Chromosome 1"/>
</dbReference>
<dbReference type="AlphaFoldDB" id="A0A6A4R5C1"/>
<reference evidence="2" key="1">
    <citation type="journal article" date="2020" name="Nat. Commun.">
        <title>Genome sequence of the cluster root forming white lupin.</title>
        <authorList>
            <person name="Hufnagel B."/>
            <person name="Marques A."/>
            <person name="Soriano A."/>
            <person name="Marques L."/>
            <person name="Divol F."/>
            <person name="Doumas P."/>
            <person name="Sallet E."/>
            <person name="Mancinotti D."/>
            <person name="Carrere S."/>
            <person name="Marande W."/>
            <person name="Arribat S."/>
            <person name="Keller J."/>
            <person name="Huneau C."/>
            <person name="Blein T."/>
            <person name="Aime D."/>
            <person name="Laguerre M."/>
            <person name="Taylor J."/>
            <person name="Schubert V."/>
            <person name="Nelson M."/>
            <person name="Geu-Flores F."/>
            <person name="Crespi M."/>
            <person name="Gallardo-Guerrero K."/>
            <person name="Delaux P.-M."/>
            <person name="Salse J."/>
            <person name="Berges H."/>
            <person name="Guyot R."/>
            <person name="Gouzy J."/>
            <person name="Peret B."/>
        </authorList>
    </citation>
    <scope>NUCLEOTIDE SEQUENCE [LARGE SCALE GENOMIC DNA]</scope>
    <source>
        <strain evidence="2">cv. Amiga</strain>
    </source>
</reference>
<evidence type="ECO:0000313" key="2">
    <source>
        <dbReference type="Proteomes" id="UP000447434"/>
    </source>
</evidence>
<accession>A0A6A4R5C1</accession>
<comment type="caution">
    <text evidence="1">The sequence shown here is derived from an EMBL/GenBank/DDBJ whole genome shotgun (WGS) entry which is preliminary data.</text>
</comment>
<protein>
    <submittedName>
        <fullName evidence="1">Uncharacterized protein</fullName>
    </submittedName>
</protein>
<dbReference type="EMBL" id="WOCE01000001">
    <property type="protein sequence ID" value="KAE9620526.1"/>
    <property type="molecule type" value="Genomic_DNA"/>
</dbReference>
<evidence type="ECO:0000313" key="1">
    <source>
        <dbReference type="EMBL" id="KAE9620526.1"/>
    </source>
</evidence>
<gene>
    <name evidence="1" type="ORF">Lalb_Chr01g0003991</name>
</gene>
<proteinExistence type="predicted"/>